<accession>A0AAV9GTJ4</accession>
<dbReference type="Gene3D" id="3.40.50.1240">
    <property type="entry name" value="Phosphoglycerate mutase-like"/>
    <property type="match status" value="1"/>
</dbReference>
<feature type="signal peptide" evidence="4">
    <location>
        <begin position="1"/>
        <end position="20"/>
    </location>
</feature>
<feature type="chain" id="PRO_5043451689" evidence="4">
    <location>
        <begin position="21"/>
        <end position="467"/>
    </location>
</feature>
<reference evidence="5" key="1">
    <citation type="journal article" date="2023" name="Mol. Phylogenet. Evol.">
        <title>Genome-scale phylogeny and comparative genomics of the fungal order Sordariales.</title>
        <authorList>
            <person name="Hensen N."/>
            <person name="Bonometti L."/>
            <person name="Westerberg I."/>
            <person name="Brannstrom I.O."/>
            <person name="Guillou S."/>
            <person name="Cros-Aarteil S."/>
            <person name="Calhoun S."/>
            <person name="Haridas S."/>
            <person name="Kuo A."/>
            <person name="Mondo S."/>
            <person name="Pangilinan J."/>
            <person name="Riley R."/>
            <person name="LaButti K."/>
            <person name="Andreopoulos B."/>
            <person name="Lipzen A."/>
            <person name="Chen C."/>
            <person name="Yan M."/>
            <person name="Daum C."/>
            <person name="Ng V."/>
            <person name="Clum A."/>
            <person name="Steindorff A."/>
            <person name="Ohm R.A."/>
            <person name="Martin F."/>
            <person name="Silar P."/>
            <person name="Natvig D.O."/>
            <person name="Lalanne C."/>
            <person name="Gautier V."/>
            <person name="Ament-Velasquez S.L."/>
            <person name="Kruys A."/>
            <person name="Hutchinson M.I."/>
            <person name="Powell A.J."/>
            <person name="Barry K."/>
            <person name="Miller A.N."/>
            <person name="Grigoriev I.V."/>
            <person name="Debuchy R."/>
            <person name="Gladieux P."/>
            <person name="Hiltunen Thoren M."/>
            <person name="Johannesson H."/>
        </authorList>
    </citation>
    <scope>NUCLEOTIDE SEQUENCE</scope>
    <source>
        <strain evidence="5">PSN243</strain>
    </source>
</reference>
<dbReference type="Proteomes" id="UP001321760">
    <property type="component" value="Unassembled WGS sequence"/>
</dbReference>
<comment type="caution">
    <text evidence="5">The sequence shown here is derived from an EMBL/GenBank/DDBJ whole genome shotgun (WGS) entry which is preliminary data.</text>
</comment>
<feature type="disulfide bond" evidence="3">
    <location>
        <begin position="55"/>
        <end position="378"/>
    </location>
</feature>
<keyword evidence="2" id="KW-0325">Glycoprotein</keyword>
<feature type="disulfide bond" evidence="3">
    <location>
        <begin position="242"/>
        <end position="255"/>
    </location>
</feature>
<evidence type="ECO:0000313" key="5">
    <source>
        <dbReference type="EMBL" id="KAK4452209.1"/>
    </source>
</evidence>
<dbReference type="SUPFAM" id="SSF53254">
    <property type="entry name" value="Phosphoglycerate mutase-like"/>
    <property type="match status" value="1"/>
</dbReference>
<dbReference type="InterPro" id="IPR029033">
    <property type="entry name" value="His_PPase_superfam"/>
</dbReference>
<evidence type="ECO:0000256" key="2">
    <source>
        <dbReference type="ARBA" id="ARBA00023180"/>
    </source>
</evidence>
<gene>
    <name evidence="5" type="ORF">QBC34DRAFT_41990</name>
</gene>
<keyword evidence="3" id="KW-1015">Disulfide bond</keyword>
<dbReference type="CDD" id="cd07061">
    <property type="entry name" value="HP_HAP_like"/>
    <property type="match status" value="1"/>
</dbReference>
<protein>
    <submittedName>
        <fullName evidence="5">Histidine acid phosphatase</fullName>
    </submittedName>
</protein>
<keyword evidence="4" id="KW-0732">Signal</keyword>
<dbReference type="PANTHER" id="PTHR20963">
    <property type="entry name" value="MULTIPLE INOSITOL POLYPHOSPHATE PHOSPHATASE-RELATED"/>
    <property type="match status" value="1"/>
</dbReference>
<keyword evidence="1" id="KW-0378">Hydrolase</keyword>
<dbReference type="EMBL" id="MU865925">
    <property type="protein sequence ID" value="KAK4452209.1"/>
    <property type="molecule type" value="Genomic_DNA"/>
</dbReference>
<dbReference type="GO" id="GO:0003993">
    <property type="term" value="F:acid phosphatase activity"/>
    <property type="evidence" value="ECO:0007669"/>
    <property type="project" value="TreeGrafter"/>
</dbReference>
<dbReference type="PIRSF" id="PIRSF000894">
    <property type="entry name" value="Acid_phosphatase"/>
    <property type="match status" value="1"/>
</dbReference>
<dbReference type="InterPro" id="IPR000560">
    <property type="entry name" value="His_Pase_clade-2"/>
</dbReference>
<reference evidence="5" key="2">
    <citation type="submission" date="2023-05" db="EMBL/GenBank/DDBJ databases">
        <authorList>
            <consortium name="Lawrence Berkeley National Laboratory"/>
            <person name="Steindorff A."/>
            <person name="Hensen N."/>
            <person name="Bonometti L."/>
            <person name="Westerberg I."/>
            <person name="Brannstrom I.O."/>
            <person name="Guillou S."/>
            <person name="Cros-Aarteil S."/>
            <person name="Calhoun S."/>
            <person name="Haridas S."/>
            <person name="Kuo A."/>
            <person name="Mondo S."/>
            <person name="Pangilinan J."/>
            <person name="Riley R."/>
            <person name="Labutti K."/>
            <person name="Andreopoulos B."/>
            <person name="Lipzen A."/>
            <person name="Chen C."/>
            <person name="Yanf M."/>
            <person name="Daum C."/>
            <person name="Ng V."/>
            <person name="Clum A."/>
            <person name="Ohm R."/>
            <person name="Martin F."/>
            <person name="Silar P."/>
            <person name="Natvig D."/>
            <person name="Lalanne C."/>
            <person name="Gautier V."/>
            <person name="Ament-Velasquez S.L."/>
            <person name="Kruys A."/>
            <person name="Hutchinson M.I."/>
            <person name="Powell A.J."/>
            <person name="Barry K."/>
            <person name="Miller A.N."/>
            <person name="Grigoriev I.V."/>
            <person name="Debuchy R."/>
            <person name="Gladieux P."/>
            <person name="Thoren M.H."/>
            <person name="Johannesson H."/>
        </authorList>
    </citation>
    <scope>NUCLEOTIDE SEQUENCE</scope>
    <source>
        <strain evidence="5">PSN243</strain>
    </source>
</reference>
<evidence type="ECO:0000256" key="1">
    <source>
        <dbReference type="ARBA" id="ARBA00022801"/>
    </source>
</evidence>
<evidence type="ECO:0000256" key="4">
    <source>
        <dbReference type="SAM" id="SignalP"/>
    </source>
</evidence>
<feature type="disulfide bond" evidence="3">
    <location>
        <begin position="404"/>
        <end position="412"/>
    </location>
</feature>
<organism evidence="5 6">
    <name type="scientific">Podospora aff. communis PSN243</name>
    <dbReference type="NCBI Taxonomy" id="3040156"/>
    <lineage>
        <taxon>Eukaryota</taxon>
        <taxon>Fungi</taxon>
        <taxon>Dikarya</taxon>
        <taxon>Ascomycota</taxon>
        <taxon>Pezizomycotina</taxon>
        <taxon>Sordariomycetes</taxon>
        <taxon>Sordariomycetidae</taxon>
        <taxon>Sordariales</taxon>
        <taxon>Podosporaceae</taxon>
        <taxon>Podospora</taxon>
    </lineage>
</organism>
<sequence length="467" mass="51660">MFFFCILLLAVPWLLTPAAGFTTSSGFNPLEHLGPNSPYFEPRDPPTSPAPPQGCCPVRAAYLSRHAAIYANDYDYEEYIAPFIAKWRNHTIDWSRIPSLSFLAGWTAPVSEAEEELLTRVGKLEATELGISLSFRYPALKPPRRVWASSAERVAKSAQALIRGFELEENTIGLVTIEESKTTGANSLTPYKSCPAYSPATGAEQMSVFLKLFTRPIIARLNALVPSFNFTTDDVYGMMELCGYESVIRGSSPFCSLDLFSPDEWLAWEYTSDIMSHYNTGYGSRLSGVIGLPWFKTTADLLMAANHRANDQDLHVSFTHRELTSAVLVAMGLFNNSEPAAGCVNNSMPLDHINHRRAWKNSHIMPFIGNLAIEKLSCAGSYGFSDGYYYRALVNNAPQQLPGCRDGPGTSCSHSSFYRYVQSRVSMFSRFSETCGVTDDNAPEILSIYTDPGIGNGTLVGKRTVWE</sequence>
<dbReference type="GO" id="GO:0009277">
    <property type="term" value="C:fungal-type cell wall"/>
    <property type="evidence" value="ECO:0007669"/>
    <property type="project" value="TreeGrafter"/>
</dbReference>
<proteinExistence type="predicted"/>
<dbReference type="InterPro" id="IPR016274">
    <property type="entry name" value="Histidine_acid_Pase_euk"/>
</dbReference>
<dbReference type="Pfam" id="PF00328">
    <property type="entry name" value="His_Phos_2"/>
    <property type="match status" value="1"/>
</dbReference>
<keyword evidence="6" id="KW-1185">Reference proteome</keyword>
<evidence type="ECO:0000256" key="3">
    <source>
        <dbReference type="PIRSR" id="PIRSR000894-2"/>
    </source>
</evidence>
<dbReference type="PANTHER" id="PTHR20963:SF14">
    <property type="entry name" value="ACID PHOSPHATASE, PUTATIVE-RELATED"/>
    <property type="match status" value="1"/>
</dbReference>
<name>A0AAV9GTJ4_9PEZI</name>
<evidence type="ECO:0000313" key="6">
    <source>
        <dbReference type="Proteomes" id="UP001321760"/>
    </source>
</evidence>
<dbReference type="AlphaFoldDB" id="A0AAV9GTJ4"/>
<dbReference type="FunFam" id="3.40.50.1240:FF:000065">
    <property type="entry name" value="Similar to histidine acid phosphatase"/>
    <property type="match status" value="1"/>
</dbReference>